<evidence type="ECO:0000256" key="3">
    <source>
        <dbReference type="ARBA" id="ARBA00022475"/>
    </source>
</evidence>
<dbReference type="EMBL" id="JAOPKA010000020">
    <property type="protein sequence ID" value="MCU4744018.1"/>
    <property type="molecule type" value="Genomic_DNA"/>
</dbReference>
<evidence type="ECO:0000313" key="15">
    <source>
        <dbReference type="EMBL" id="MCU4744018.1"/>
    </source>
</evidence>
<comment type="caution">
    <text evidence="15">The sequence shown here is derived from an EMBL/GenBank/DDBJ whole genome shotgun (WGS) entry which is preliminary data.</text>
</comment>
<evidence type="ECO:0000256" key="9">
    <source>
        <dbReference type="ARBA" id="ARBA00038669"/>
    </source>
</evidence>
<keyword evidence="5 15" id="KW-0067">ATP-binding</keyword>
<name>A0AAP2Z3Q0_9EURY</name>
<dbReference type="InterPro" id="IPR017871">
    <property type="entry name" value="ABC_transporter-like_CS"/>
</dbReference>
<dbReference type="InterPro" id="IPR003593">
    <property type="entry name" value="AAA+_ATPase"/>
</dbReference>
<proteinExistence type="predicted"/>
<dbReference type="NCBIfam" id="TIGR01727">
    <property type="entry name" value="oligo_HPY"/>
    <property type="match status" value="2"/>
</dbReference>
<dbReference type="GO" id="GO:0015413">
    <property type="term" value="F:ABC-type nickel transporter activity"/>
    <property type="evidence" value="ECO:0007669"/>
    <property type="project" value="UniProtKB-EC"/>
</dbReference>
<evidence type="ECO:0000256" key="7">
    <source>
        <dbReference type="ARBA" id="ARBA00023065"/>
    </source>
</evidence>
<feature type="region of interest" description="Disordered" evidence="13">
    <location>
        <begin position="678"/>
        <end position="729"/>
    </location>
</feature>
<organism evidence="15 16">
    <name type="scientific">Natronoglomus mannanivorans</name>
    <dbReference type="NCBI Taxonomy" id="2979990"/>
    <lineage>
        <taxon>Archaea</taxon>
        <taxon>Methanobacteriati</taxon>
        <taxon>Methanobacteriota</taxon>
        <taxon>Stenosarchaea group</taxon>
        <taxon>Halobacteria</taxon>
        <taxon>Halobacteriales</taxon>
        <taxon>Natrialbaceae</taxon>
        <taxon>Natronoglomus</taxon>
    </lineage>
</organism>
<dbReference type="GO" id="GO:0005524">
    <property type="term" value="F:ATP binding"/>
    <property type="evidence" value="ECO:0007669"/>
    <property type="project" value="UniProtKB-KW"/>
</dbReference>
<keyword evidence="7" id="KW-0406">Ion transport</keyword>
<dbReference type="NCBIfam" id="NF008453">
    <property type="entry name" value="PRK11308.1"/>
    <property type="match status" value="2"/>
</dbReference>
<evidence type="ECO:0000256" key="2">
    <source>
        <dbReference type="ARBA" id="ARBA00022448"/>
    </source>
</evidence>
<dbReference type="PANTHER" id="PTHR43297:SF13">
    <property type="entry name" value="NICKEL ABC TRANSPORTER, ATP-BINDING PROTEIN"/>
    <property type="match status" value="1"/>
</dbReference>
<comment type="subcellular location">
    <subcellularLocation>
        <location evidence="1">Cell membrane</location>
        <topology evidence="1">Peripheral membrane protein</topology>
    </subcellularLocation>
</comment>
<evidence type="ECO:0000256" key="12">
    <source>
        <dbReference type="ARBA" id="ARBA00048610"/>
    </source>
</evidence>
<dbReference type="CDD" id="cd03257">
    <property type="entry name" value="ABC_NikE_OppD_transporters"/>
    <property type="match status" value="2"/>
</dbReference>
<dbReference type="FunFam" id="3.40.50.300:FF:000016">
    <property type="entry name" value="Oligopeptide ABC transporter ATP-binding component"/>
    <property type="match status" value="1"/>
</dbReference>
<feature type="region of interest" description="Disordered" evidence="13">
    <location>
        <begin position="639"/>
        <end position="658"/>
    </location>
</feature>
<keyword evidence="6" id="KW-1278">Translocase</keyword>
<accession>A0AAP2Z3Q0</accession>
<keyword evidence="4" id="KW-0547">Nucleotide-binding</keyword>
<dbReference type="InterPro" id="IPR013563">
    <property type="entry name" value="Oligopep_ABC_C"/>
</dbReference>
<dbReference type="SUPFAM" id="SSF52540">
    <property type="entry name" value="P-loop containing nucleoside triphosphate hydrolases"/>
    <property type="match status" value="2"/>
</dbReference>
<evidence type="ECO:0000256" key="11">
    <source>
        <dbReference type="ARBA" id="ARBA00044143"/>
    </source>
</evidence>
<evidence type="ECO:0000256" key="6">
    <source>
        <dbReference type="ARBA" id="ARBA00022967"/>
    </source>
</evidence>
<gene>
    <name evidence="15" type="ORF">OB960_21795</name>
</gene>
<reference evidence="15" key="1">
    <citation type="submission" date="2022-09" db="EMBL/GenBank/DDBJ databases">
        <title>Enrichment on poylsaccharides allowed isolation of novel metabolic and taxonomic groups of Haloarchaea.</title>
        <authorList>
            <person name="Sorokin D.Y."/>
            <person name="Elcheninov A.G."/>
            <person name="Khizhniak T.V."/>
            <person name="Kolganova T.V."/>
            <person name="Kublanov I.V."/>
        </authorList>
    </citation>
    <scope>NUCLEOTIDE SEQUENCE</scope>
    <source>
        <strain evidence="15">AArc-xg1-1</strain>
    </source>
</reference>
<dbReference type="EC" id="7.2.2.11" evidence="10"/>
<dbReference type="Gene3D" id="3.40.50.300">
    <property type="entry name" value="P-loop containing nucleotide triphosphate hydrolases"/>
    <property type="match status" value="2"/>
</dbReference>
<evidence type="ECO:0000256" key="4">
    <source>
        <dbReference type="ARBA" id="ARBA00022741"/>
    </source>
</evidence>
<evidence type="ECO:0000256" key="10">
    <source>
        <dbReference type="ARBA" id="ARBA00039098"/>
    </source>
</evidence>
<keyword evidence="3" id="KW-1003">Cell membrane</keyword>
<dbReference type="PANTHER" id="PTHR43297">
    <property type="entry name" value="OLIGOPEPTIDE TRANSPORT ATP-BINDING PROTEIN APPD"/>
    <property type="match status" value="1"/>
</dbReference>
<keyword evidence="2" id="KW-0813">Transport</keyword>
<dbReference type="SMART" id="SM00382">
    <property type="entry name" value="AAA"/>
    <property type="match status" value="2"/>
</dbReference>
<dbReference type="GO" id="GO:0016887">
    <property type="term" value="F:ATP hydrolysis activity"/>
    <property type="evidence" value="ECO:0007669"/>
    <property type="project" value="InterPro"/>
</dbReference>
<dbReference type="AlphaFoldDB" id="A0AAP2Z3Q0"/>
<evidence type="ECO:0000256" key="1">
    <source>
        <dbReference type="ARBA" id="ARBA00004202"/>
    </source>
</evidence>
<evidence type="ECO:0000313" key="16">
    <source>
        <dbReference type="Proteomes" id="UP001321018"/>
    </source>
</evidence>
<feature type="compositionally biased region" description="Basic and acidic residues" evidence="13">
    <location>
        <begin position="720"/>
        <end position="729"/>
    </location>
</feature>
<dbReference type="GO" id="GO:0005886">
    <property type="term" value="C:plasma membrane"/>
    <property type="evidence" value="ECO:0007669"/>
    <property type="project" value="UniProtKB-SubCell"/>
</dbReference>
<feature type="domain" description="ABC transporter" evidence="14">
    <location>
        <begin position="365"/>
        <end position="630"/>
    </location>
</feature>
<evidence type="ECO:0000256" key="5">
    <source>
        <dbReference type="ARBA" id="ARBA00022840"/>
    </source>
</evidence>
<dbReference type="PROSITE" id="PS00211">
    <property type="entry name" value="ABC_TRANSPORTER_1"/>
    <property type="match status" value="1"/>
</dbReference>
<dbReference type="PROSITE" id="PS50893">
    <property type="entry name" value="ABC_TRANSPORTER_2"/>
    <property type="match status" value="2"/>
</dbReference>
<keyword evidence="8" id="KW-0472">Membrane</keyword>
<feature type="domain" description="ABC transporter" evidence="14">
    <location>
        <begin position="10"/>
        <end position="262"/>
    </location>
</feature>
<protein>
    <recommendedName>
        <fullName evidence="11">Nickel import system ATP-binding protein NikD</fullName>
        <ecNumber evidence="10">7.2.2.11</ecNumber>
    </recommendedName>
</protein>
<comment type="catalytic activity">
    <reaction evidence="12">
        <text>Ni(2+)(out) + ATP + H2O = Ni(2+)(in) + ADP + phosphate + H(+)</text>
        <dbReference type="Rhea" id="RHEA:15557"/>
        <dbReference type="ChEBI" id="CHEBI:15377"/>
        <dbReference type="ChEBI" id="CHEBI:15378"/>
        <dbReference type="ChEBI" id="CHEBI:30616"/>
        <dbReference type="ChEBI" id="CHEBI:43474"/>
        <dbReference type="ChEBI" id="CHEBI:49786"/>
        <dbReference type="ChEBI" id="CHEBI:456216"/>
        <dbReference type="EC" id="7.2.2.11"/>
    </reaction>
    <physiologicalReaction direction="left-to-right" evidence="12">
        <dbReference type="Rhea" id="RHEA:15558"/>
    </physiologicalReaction>
</comment>
<sequence>MSTSHNRTIIETSDLSVQFRMERGTSKVLDGIDMSVYDGEIIGVVGESGSGKSMFADSLLDAVVDPGEVTGDVTYYPEDGEEVDVLELSKDELMALRWNEISMVFQGAQSSFNPTIGIRAHFEETLKAHGRNVEEGMEHARDLISDLHMDPERVLDSYPHELSGGMKQRTLIALSLILDPNVLVMDEPTAALDLLMQRSILSLLDDIKDKYDITIIFITHDLPLVAGLADRLAVMYAFKFVEIGLANEIISSPSHPYTRALLKAVPNMDRPLSSMEPIEGSAPDPVNIPSGCSYHPRCPISTDECTSTDPGFERVSDTHEAACFHWERSMEEVPFQPPEEESVGLSADQPHEPYAVTEGDSIISVENTSVHFEQSSGGIIDSLLNEPKTVHAVDDIDLDIYDNDVVVLVGESGCGKTTLGKTIIGVQRPTDGSVKYRGQDIWDARDNVGDVQIPYSYIRRALQIIPQDPGSSLNPNRTVEASLSVPLKQWAPELSTQDRKARIHGMLDRVGMSPPEDYAGRYPHQLSGGEKQRIALIRALLMNPDVILADEAVSALDVSLRVEMMDLMLKLQEMFDTSYLFVSHNLSNARYLAGNADGRIAVMYLGEIVEIGPAESVIQNPQHPYTKVLNWSTANLETDPSIEEPPVRGIDIPDPVDPPSGCRFHTRCPEARETCTKQKPDAVGASHSDDHRVSCFRNYPEDHPYWSDQELAADESESAESSKREVSVE</sequence>
<dbReference type="RefSeq" id="WP_338005827.1">
    <property type="nucleotide sequence ID" value="NZ_JAOPKA010000020.1"/>
</dbReference>
<feature type="compositionally biased region" description="Basic and acidic residues" evidence="13">
    <location>
        <begin position="687"/>
        <end position="705"/>
    </location>
</feature>
<dbReference type="Pfam" id="PF08352">
    <property type="entry name" value="oligo_HPY"/>
    <property type="match status" value="2"/>
</dbReference>
<dbReference type="InterPro" id="IPR003439">
    <property type="entry name" value="ABC_transporter-like_ATP-bd"/>
</dbReference>
<dbReference type="InterPro" id="IPR050388">
    <property type="entry name" value="ABC_Ni/Peptide_Import"/>
</dbReference>
<evidence type="ECO:0000259" key="14">
    <source>
        <dbReference type="PROSITE" id="PS50893"/>
    </source>
</evidence>
<dbReference type="Proteomes" id="UP001321018">
    <property type="component" value="Unassembled WGS sequence"/>
</dbReference>
<evidence type="ECO:0000256" key="13">
    <source>
        <dbReference type="SAM" id="MobiDB-lite"/>
    </source>
</evidence>
<dbReference type="GO" id="GO:0015833">
    <property type="term" value="P:peptide transport"/>
    <property type="evidence" value="ECO:0007669"/>
    <property type="project" value="InterPro"/>
</dbReference>
<dbReference type="InterPro" id="IPR027417">
    <property type="entry name" value="P-loop_NTPase"/>
</dbReference>
<evidence type="ECO:0000256" key="8">
    <source>
        <dbReference type="ARBA" id="ARBA00023136"/>
    </source>
</evidence>
<dbReference type="Pfam" id="PF00005">
    <property type="entry name" value="ABC_tran"/>
    <property type="match status" value="2"/>
</dbReference>
<comment type="subunit">
    <text evidence="9">The complex is composed of two ATP-binding proteins (NikD and NikE), two transmembrane proteins (NikB and NikC) and a solute-binding protein (NikA).</text>
</comment>